<dbReference type="RefSeq" id="WP_014133471.1">
    <property type="nucleotide sequence ID" value="NC_016109.1"/>
</dbReference>
<evidence type="ECO:0000256" key="2">
    <source>
        <dbReference type="SAM" id="Phobius"/>
    </source>
</evidence>
<accession>E4N4M0</accession>
<sequence>MGRARPKRERLAAGRAERARSALRPSAPPEPGSRGRSFASWAGCLVVSLLILFVGIGLLRDSLALAHGAGVPGEFVVTEEHPCGRCQEPMGDFTPDAPKPPGPGWTVPRPETVSGVMSWGGIPATRVGERARVLYYDGEVYSPDSRLWAYGAAATAFGGAMLLFWSVLAVRRLRRHRADRAARAARTGPADRSGRPQFAD</sequence>
<feature type="transmembrane region" description="Helical" evidence="2">
    <location>
        <begin position="38"/>
        <end position="59"/>
    </location>
</feature>
<organism evidence="3 4">
    <name type="scientific">Kitasatospora setae (strain ATCC 33774 / DSM 43861 / JCM 3304 / KCC A-0304 / NBRC 14216 / KM-6054)</name>
    <name type="common">Streptomyces setae</name>
    <dbReference type="NCBI Taxonomy" id="452652"/>
    <lineage>
        <taxon>Bacteria</taxon>
        <taxon>Bacillati</taxon>
        <taxon>Actinomycetota</taxon>
        <taxon>Actinomycetes</taxon>
        <taxon>Kitasatosporales</taxon>
        <taxon>Streptomycetaceae</taxon>
        <taxon>Kitasatospora</taxon>
    </lineage>
</organism>
<feature type="region of interest" description="Disordered" evidence="1">
    <location>
        <begin position="1"/>
        <end position="36"/>
    </location>
</feature>
<keyword evidence="2" id="KW-0812">Transmembrane</keyword>
<dbReference type="EMBL" id="AP010968">
    <property type="protein sequence ID" value="BAJ26151.1"/>
    <property type="molecule type" value="Genomic_DNA"/>
</dbReference>
<dbReference type="eggNOG" id="ENOG50320YP">
    <property type="taxonomic scope" value="Bacteria"/>
</dbReference>
<protein>
    <submittedName>
        <fullName evidence="3">Uncharacterized protein</fullName>
    </submittedName>
</protein>
<dbReference type="HOGENOM" id="CLU_1364712_0_0_11"/>
<feature type="region of interest" description="Disordered" evidence="1">
    <location>
        <begin position="179"/>
        <end position="200"/>
    </location>
</feature>
<name>E4N4M0_KITSK</name>
<proteinExistence type="predicted"/>
<keyword evidence="2" id="KW-0472">Membrane</keyword>
<keyword evidence="2" id="KW-1133">Transmembrane helix</keyword>
<evidence type="ECO:0000256" key="1">
    <source>
        <dbReference type="SAM" id="MobiDB-lite"/>
    </source>
</evidence>
<reference evidence="3 4" key="1">
    <citation type="journal article" date="2010" name="DNA Res.">
        <title>Genome sequence of Kitasatospora setae NBRC 14216T: an evolutionary snapshot of the family Streptomycetaceae.</title>
        <authorList>
            <person name="Ichikawa N."/>
            <person name="Oguchi A."/>
            <person name="Ikeda H."/>
            <person name="Ishikawa J."/>
            <person name="Kitani S."/>
            <person name="Watanabe Y."/>
            <person name="Nakamura S."/>
            <person name="Katano Y."/>
            <person name="Kishi E."/>
            <person name="Sasagawa M."/>
            <person name="Ankai A."/>
            <person name="Fukui S."/>
            <person name="Hashimoto Y."/>
            <person name="Kamata S."/>
            <person name="Otoguro M."/>
            <person name="Tanikawa S."/>
            <person name="Nihira T."/>
            <person name="Horinouchi S."/>
            <person name="Ohnishi Y."/>
            <person name="Hayakawa M."/>
            <person name="Kuzuyama T."/>
            <person name="Arisawa A."/>
            <person name="Nomoto F."/>
            <person name="Miura H."/>
            <person name="Takahashi Y."/>
            <person name="Fujita N."/>
        </authorList>
    </citation>
    <scope>NUCLEOTIDE SEQUENCE [LARGE SCALE GENOMIC DNA]</scope>
    <source>
        <strain evidence="4">ATCC 33774 / DSM 43861 / JCM 3304 / KCC A-0304 / NBRC 14216 / KM-6054</strain>
    </source>
</reference>
<dbReference type="PATRIC" id="fig|452652.3.peg.295"/>
<dbReference type="KEGG" id="ksk:KSE_03030"/>
<feature type="compositionally biased region" description="Basic and acidic residues" evidence="1">
    <location>
        <begin position="9"/>
        <end position="20"/>
    </location>
</feature>
<evidence type="ECO:0000313" key="4">
    <source>
        <dbReference type="Proteomes" id="UP000007076"/>
    </source>
</evidence>
<dbReference type="Proteomes" id="UP000007076">
    <property type="component" value="Chromosome"/>
</dbReference>
<dbReference type="AlphaFoldDB" id="E4N4M0"/>
<gene>
    <name evidence="3" type="ordered locus">KSE_03030</name>
</gene>
<keyword evidence="4" id="KW-1185">Reference proteome</keyword>
<evidence type="ECO:0000313" key="3">
    <source>
        <dbReference type="EMBL" id="BAJ26151.1"/>
    </source>
</evidence>
<feature type="transmembrane region" description="Helical" evidence="2">
    <location>
        <begin position="147"/>
        <end position="170"/>
    </location>
</feature>